<dbReference type="HOGENOM" id="CLU_071253_0_0_10"/>
<gene>
    <name evidence="2" type="ordered locus">P700755_001818</name>
</gene>
<dbReference type="PANTHER" id="PTHR32060:SF22">
    <property type="entry name" value="CARBOXYL-TERMINAL-PROCESSING PEPTIDASE 3, CHLOROPLASTIC"/>
    <property type="match status" value="1"/>
</dbReference>
<sequence length="326" mass="35348">MEINFKKNDMKNLKPLLIIVLFLFISCSSDDDSPETNIRVTNFINEVVDIMEVNSINRNTISWDDFRTRVLTRAQNVTGTDNPLRLALQLLEDNHSFIRKTNGTFISGSSIFCPPSDLSPVPTPDNVGYIKINSFSGNDQSESLAFAENIQNEIRVQDSENISGWIVDLRNNPGGNMWPMLAGVGPVLGEGIAGYFIGPDNESTPWSYANGAAILGQNTIANVTSAYTLLHSDSKVAVLLNRAVISSGEAIAISFIGRSNTETFGEATCGLSTANAGFSLSDGSTLFLTTAFMADRNQNVYGESILPDNVVSDGELIQAAIDYINN</sequence>
<evidence type="ECO:0000313" key="3">
    <source>
        <dbReference type="Proteomes" id="UP000008514"/>
    </source>
</evidence>
<dbReference type="eggNOG" id="COG0793">
    <property type="taxonomic scope" value="Bacteria"/>
</dbReference>
<reference evidence="2" key="1">
    <citation type="submission" date="2006-03" db="EMBL/GenBank/DDBJ databases">
        <authorList>
            <person name="Bowman J."/>
            <person name="Ferriera S."/>
            <person name="Johnson J."/>
            <person name="Kravitz S."/>
            <person name="Halpern A."/>
            <person name="Remington K."/>
            <person name="Beeson K."/>
            <person name="Tran B."/>
            <person name="Rogers Y.-H."/>
            <person name="Friedman R."/>
            <person name="Venter J.C."/>
        </authorList>
    </citation>
    <scope>NUCLEOTIDE SEQUENCE [LARGE SCALE GENOMIC DNA]</scope>
    <source>
        <strain evidence="2">ATCC 700755</strain>
    </source>
</reference>
<name>K4IDJ2_PSYTT</name>
<dbReference type="Proteomes" id="UP000008514">
    <property type="component" value="Chromosome"/>
</dbReference>
<dbReference type="KEGG" id="ptq:P700755_001818"/>
<dbReference type="PROSITE" id="PS51257">
    <property type="entry name" value="PROKAR_LIPOPROTEIN"/>
    <property type="match status" value="1"/>
</dbReference>
<protein>
    <submittedName>
        <fullName evidence="2">C-terminal processing peptidase, peptidase S41 family</fullName>
    </submittedName>
</protein>
<feature type="domain" description="Tail specific protease" evidence="1">
    <location>
        <begin position="83"/>
        <end position="312"/>
    </location>
</feature>
<proteinExistence type="predicted"/>
<dbReference type="STRING" id="313595.P700755_001818"/>
<keyword evidence="3" id="KW-1185">Reference proteome</keyword>
<dbReference type="AlphaFoldDB" id="K4IDJ2"/>
<organism evidence="2 3">
    <name type="scientific">Psychroflexus torquis (strain ATCC 700755 / CIP 106069 / ACAM 623)</name>
    <dbReference type="NCBI Taxonomy" id="313595"/>
    <lineage>
        <taxon>Bacteria</taxon>
        <taxon>Pseudomonadati</taxon>
        <taxon>Bacteroidota</taxon>
        <taxon>Flavobacteriia</taxon>
        <taxon>Flavobacteriales</taxon>
        <taxon>Flavobacteriaceae</taxon>
        <taxon>Psychroflexus</taxon>
    </lineage>
</organism>
<dbReference type="Pfam" id="PF03572">
    <property type="entry name" value="Peptidase_S41"/>
    <property type="match status" value="1"/>
</dbReference>
<dbReference type="InterPro" id="IPR005151">
    <property type="entry name" value="Tail-specific_protease"/>
</dbReference>
<evidence type="ECO:0000259" key="1">
    <source>
        <dbReference type="SMART" id="SM00245"/>
    </source>
</evidence>
<dbReference type="GO" id="GO:0004175">
    <property type="term" value="F:endopeptidase activity"/>
    <property type="evidence" value="ECO:0007669"/>
    <property type="project" value="TreeGrafter"/>
</dbReference>
<dbReference type="GO" id="GO:0006508">
    <property type="term" value="P:proteolysis"/>
    <property type="evidence" value="ECO:0007669"/>
    <property type="project" value="InterPro"/>
</dbReference>
<dbReference type="SMART" id="SM00245">
    <property type="entry name" value="TSPc"/>
    <property type="match status" value="1"/>
</dbReference>
<reference evidence="2" key="2">
    <citation type="submission" date="2012-09" db="EMBL/GenBank/DDBJ databases">
        <title>The complete sequence of Psychroflexus torquis an extreme psychrophile from sea-ice that is stimulated by light.</title>
        <authorList>
            <person name="Feng S."/>
            <person name="Powell S.M."/>
            <person name="Bowman J.P."/>
        </authorList>
    </citation>
    <scope>NUCLEOTIDE SEQUENCE [LARGE SCALE GENOMIC DNA]</scope>
    <source>
        <strain evidence="2">ATCC 700755</strain>
    </source>
</reference>
<dbReference type="PANTHER" id="PTHR32060">
    <property type="entry name" value="TAIL-SPECIFIC PROTEASE"/>
    <property type="match status" value="1"/>
</dbReference>
<dbReference type="Gene3D" id="3.90.226.10">
    <property type="entry name" value="2-enoyl-CoA Hydratase, Chain A, domain 1"/>
    <property type="match status" value="1"/>
</dbReference>
<dbReference type="GO" id="GO:0008236">
    <property type="term" value="F:serine-type peptidase activity"/>
    <property type="evidence" value="ECO:0007669"/>
    <property type="project" value="InterPro"/>
</dbReference>
<dbReference type="InterPro" id="IPR029045">
    <property type="entry name" value="ClpP/crotonase-like_dom_sf"/>
</dbReference>
<dbReference type="EMBL" id="CP003879">
    <property type="protein sequence ID" value="AFU68652.1"/>
    <property type="molecule type" value="Genomic_DNA"/>
</dbReference>
<accession>K4IDJ2</accession>
<dbReference type="SUPFAM" id="SSF52096">
    <property type="entry name" value="ClpP/crotonase"/>
    <property type="match status" value="1"/>
</dbReference>
<evidence type="ECO:0000313" key="2">
    <source>
        <dbReference type="EMBL" id="AFU68652.1"/>
    </source>
</evidence>